<dbReference type="RefSeq" id="XP_019636447.1">
    <property type="nucleotide sequence ID" value="XM_019780888.1"/>
</dbReference>
<dbReference type="SUPFAM" id="SSF50969">
    <property type="entry name" value="YVTN repeat-like/Quinoprotein amine dehydrogenase"/>
    <property type="match status" value="1"/>
</dbReference>
<feature type="repeat" description="WD" evidence="8">
    <location>
        <begin position="358"/>
        <end position="390"/>
    </location>
</feature>
<dbReference type="InterPro" id="IPR011044">
    <property type="entry name" value="Quino_amine_DH_bsu"/>
</dbReference>
<feature type="compositionally biased region" description="Basic and acidic residues" evidence="9">
    <location>
        <begin position="820"/>
        <end position="830"/>
    </location>
</feature>
<evidence type="ECO:0000256" key="3">
    <source>
        <dbReference type="ARBA" id="ARBA00022490"/>
    </source>
</evidence>
<dbReference type="GO" id="GO:0000226">
    <property type="term" value="P:microtubule cytoskeleton organization"/>
    <property type="evidence" value="ECO:0007669"/>
    <property type="project" value="TreeGrafter"/>
</dbReference>
<comment type="similarity">
    <text evidence="2">Belongs to the WD repeat EMAP family.</text>
</comment>
<feature type="repeat" description="WD" evidence="8">
    <location>
        <begin position="577"/>
        <end position="610"/>
    </location>
</feature>
<dbReference type="GeneID" id="109479043"/>
<dbReference type="FunFam" id="2.130.10.10:FF:000005">
    <property type="entry name" value="Putative echinoderm microtubule-associated protein-like 1"/>
    <property type="match status" value="1"/>
</dbReference>
<feature type="region of interest" description="Disordered" evidence="9">
    <location>
        <begin position="727"/>
        <end position="830"/>
    </location>
</feature>
<dbReference type="PANTHER" id="PTHR13720">
    <property type="entry name" value="WD-40 REPEAT PROTEIN"/>
    <property type="match status" value="1"/>
</dbReference>
<dbReference type="Pfam" id="PF23414">
    <property type="entry name" value="Beta-prop_EML_2"/>
    <property type="match status" value="1"/>
</dbReference>
<feature type="domain" description="EML-like first beta-propeller" evidence="11">
    <location>
        <begin position="146"/>
        <end position="438"/>
    </location>
</feature>
<dbReference type="GO" id="GO:0008017">
    <property type="term" value="F:microtubule binding"/>
    <property type="evidence" value="ECO:0007669"/>
    <property type="project" value="TreeGrafter"/>
</dbReference>
<evidence type="ECO:0000256" key="2">
    <source>
        <dbReference type="ARBA" id="ARBA00006489"/>
    </source>
</evidence>
<feature type="compositionally biased region" description="Basic and acidic residues" evidence="9">
    <location>
        <begin position="740"/>
        <end position="755"/>
    </location>
</feature>
<keyword evidence="3" id="KW-0963">Cytoplasm</keyword>
<keyword evidence="10" id="KW-0812">Transmembrane</keyword>
<evidence type="ECO:0000256" key="1">
    <source>
        <dbReference type="ARBA" id="ARBA00004245"/>
    </source>
</evidence>
<gene>
    <name evidence="14" type="primary">LOC109479043</name>
</gene>
<evidence type="ECO:0000259" key="11">
    <source>
        <dbReference type="Pfam" id="PF23409"/>
    </source>
</evidence>
<dbReference type="OrthoDB" id="47802at2759"/>
<dbReference type="InterPro" id="IPR055439">
    <property type="entry name" value="Beta-prop_EML_1st"/>
</dbReference>
<keyword evidence="10" id="KW-1133">Transmembrane helix</keyword>
<evidence type="ECO:0000256" key="7">
    <source>
        <dbReference type="ARBA" id="ARBA00023212"/>
    </source>
</evidence>
<proteinExistence type="inferred from homology"/>
<dbReference type="InterPro" id="IPR001680">
    <property type="entry name" value="WD40_rpt"/>
</dbReference>
<name>A0A6P4ZZQ4_BRABE</name>
<feature type="transmembrane region" description="Helical" evidence="10">
    <location>
        <begin position="121"/>
        <end position="140"/>
    </location>
</feature>
<dbReference type="Gene3D" id="2.130.10.10">
    <property type="entry name" value="YVTN repeat-like/Quinoprotein amine dehydrogenase"/>
    <property type="match status" value="2"/>
</dbReference>
<dbReference type="Pfam" id="PF23409">
    <property type="entry name" value="Beta-prop_EML"/>
    <property type="match status" value="1"/>
</dbReference>
<evidence type="ECO:0000259" key="12">
    <source>
        <dbReference type="Pfam" id="PF23414"/>
    </source>
</evidence>
<evidence type="ECO:0000256" key="4">
    <source>
        <dbReference type="ARBA" id="ARBA00022574"/>
    </source>
</evidence>
<dbReference type="InterPro" id="IPR005108">
    <property type="entry name" value="HELP"/>
</dbReference>
<evidence type="ECO:0000256" key="10">
    <source>
        <dbReference type="SAM" id="Phobius"/>
    </source>
</evidence>
<feature type="compositionally biased region" description="Basic and acidic residues" evidence="9">
    <location>
        <begin position="785"/>
        <end position="795"/>
    </location>
</feature>
<keyword evidence="10" id="KW-0472">Membrane</keyword>
<evidence type="ECO:0000256" key="6">
    <source>
        <dbReference type="ARBA" id="ARBA00022737"/>
    </source>
</evidence>
<keyword evidence="13" id="KW-1185">Reference proteome</keyword>
<dbReference type="InterPro" id="IPR050630">
    <property type="entry name" value="WD_repeat_EMAP"/>
</dbReference>
<protein>
    <submittedName>
        <fullName evidence="14">Echinoderm microtubule-associated protein-like 2</fullName>
    </submittedName>
</protein>
<organism evidence="13 14">
    <name type="scientific">Branchiostoma belcheri</name>
    <name type="common">Amphioxus</name>
    <dbReference type="NCBI Taxonomy" id="7741"/>
    <lineage>
        <taxon>Eukaryota</taxon>
        <taxon>Metazoa</taxon>
        <taxon>Chordata</taxon>
        <taxon>Cephalochordata</taxon>
        <taxon>Leptocardii</taxon>
        <taxon>Amphioxiformes</taxon>
        <taxon>Branchiostomatidae</taxon>
        <taxon>Branchiostoma</taxon>
    </lineage>
</organism>
<feature type="compositionally biased region" description="Polar residues" evidence="9">
    <location>
        <begin position="771"/>
        <end position="780"/>
    </location>
</feature>
<keyword evidence="4 8" id="KW-0853">WD repeat</keyword>
<comment type="subcellular location">
    <subcellularLocation>
        <location evidence="1">Cytoplasm</location>
        <location evidence="1">Cytoskeleton</location>
    </subcellularLocation>
</comment>
<dbReference type="PANTHER" id="PTHR13720:SF50">
    <property type="entry name" value="ECHINODERM MICROTUBULE-ASSOCIATED PROTEIN-LIKE 2"/>
    <property type="match status" value="1"/>
</dbReference>
<dbReference type="PROSITE" id="PS50294">
    <property type="entry name" value="WD_REPEATS_REGION"/>
    <property type="match status" value="1"/>
</dbReference>
<feature type="region of interest" description="Disordered" evidence="9">
    <location>
        <begin position="1"/>
        <end position="72"/>
    </location>
</feature>
<dbReference type="PROSITE" id="PS50082">
    <property type="entry name" value="WD_REPEATS_2"/>
    <property type="match status" value="2"/>
</dbReference>
<dbReference type="Proteomes" id="UP000515135">
    <property type="component" value="Unplaced"/>
</dbReference>
<keyword evidence="7" id="KW-0206">Cytoskeleton</keyword>
<accession>A0A6P4ZZQ4</accession>
<dbReference type="InterPro" id="IPR055442">
    <property type="entry name" value="Beta-prop_EML-like_2nd"/>
</dbReference>
<evidence type="ECO:0000256" key="8">
    <source>
        <dbReference type="PROSITE-ProRule" id="PRU00221"/>
    </source>
</evidence>
<dbReference type="InterPro" id="IPR015943">
    <property type="entry name" value="WD40/YVTN_repeat-like_dom_sf"/>
</dbReference>
<dbReference type="AlphaFoldDB" id="A0A6P4ZZQ4"/>
<evidence type="ECO:0000313" key="14">
    <source>
        <dbReference type="RefSeq" id="XP_019636447.1"/>
    </source>
</evidence>
<evidence type="ECO:0000256" key="5">
    <source>
        <dbReference type="ARBA" id="ARBA00022701"/>
    </source>
</evidence>
<keyword evidence="6" id="KW-0677">Repeat</keyword>
<feature type="domain" description="EML-like second beta-propeller" evidence="12">
    <location>
        <begin position="455"/>
        <end position="723"/>
    </location>
</feature>
<dbReference type="SUPFAM" id="SSF50998">
    <property type="entry name" value="Quinoprotein alcohol dehydrogenase-like"/>
    <property type="match status" value="1"/>
</dbReference>
<dbReference type="GO" id="GO:0005874">
    <property type="term" value="C:microtubule"/>
    <property type="evidence" value="ECO:0007669"/>
    <property type="project" value="UniProtKB-KW"/>
</dbReference>
<dbReference type="SMART" id="SM00320">
    <property type="entry name" value="WD40"/>
    <property type="match status" value="10"/>
</dbReference>
<reference evidence="14" key="1">
    <citation type="submission" date="2025-08" db="UniProtKB">
        <authorList>
            <consortium name="RefSeq"/>
        </authorList>
    </citation>
    <scope>IDENTIFICATION</scope>
    <source>
        <tissue evidence="14">Gonad</tissue>
    </source>
</reference>
<dbReference type="Pfam" id="PF03451">
    <property type="entry name" value="HELP"/>
    <property type="match status" value="1"/>
</dbReference>
<dbReference type="KEGG" id="bbel:109479043"/>
<feature type="compositionally biased region" description="Basic residues" evidence="9">
    <location>
        <begin position="1"/>
        <end position="21"/>
    </location>
</feature>
<evidence type="ECO:0000313" key="13">
    <source>
        <dbReference type="Proteomes" id="UP000515135"/>
    </source>
</evidence>
<feature type="compositionally biased region" description="Low complexity" evidence="9">
    <location>
        <begin position="43"/>
        <end position="54"/>
    </location>
</feature>
<evidence type="ECO:0000256" key="9">
    <source>
        <dbReference type="SAM" id="MobiDB-lite"/>
    </source>
</evidence>
<keyword evidence="5" id="KW-0493">Microtubule</keyword>
<dbReference type="InterPro" id="IPR011047">
    <property type="entry name" value="Quinoprotein_ADH-like_sf"/>
</dbReference>
<dbReference type="GO" id="GO:0072686">
    <property type="term" value="C:mitotic spindle"/>
    <property type="evidence" value="ECO:0007669"/>
    <property type="project" value="TreeGrafter"/>
</dbReference>
<sequence length="844" mass="93791">MEQRRGRRRRSTSPAKRRGASRARSPPRDGTRSAPPDYGHPGSSSESGSSTARSKSPDRPWKGPGMGPGMVRMYLKGRPIAMIAPQEAGQVDLSRESKPPREQLQLEWVYGYRGRDCRANLYQLASGEVVYFIAAIVVIYDPKRHTQRHYLGHNDDIKCISVHPDRVLVASGQVGGHDRSEELPCYERFDPYYKNADENNWYKPHIRIWDSRTLHTLQVIGAGKLRLGVCAVSFSVADGGAKLAVVDESGSGHMLRMWDWKNNTMLGEAKATTEPLHVAAFNPVDSRQLVTAGKFHLAFWHLRKDGVFNKKNGIFDDLKAKFVHCIAFTHTGDVVTGDSKGNILLWKKDTNRISHAIMGAHKGGVLALHTLRGGLALVSGGSDKRVVLWDGALQAPLKVSQIPAGLGGVRSICAWDHGKHAAENVVFVGTLGNGICKGEIGRDFTSVLEGHMEELWGLATHPFAPMFVTCDYSKQVVLWNAMKREPMWRKSIKYAAQSADIYPTGRIIAVGTTSGRWCVLDAMTSDIIYERRDGAEQLDCLVYSPNGRLLAVGSHDNFIYIYAVYDDGRDYKKLGRLEGHSSFVTHLDWSSDSRFLQSTSGDYELLYWDVITLRHVGHVSAMTDVTWNTYTCVFGYNVFGMWPEGADGTDVNACAASNDRTMLASSDDFGKVNLFKFPCCTHKSAGHIYPGHSSHVTCVRFLYDDSYLLSTGGADCAVFQWRVVGKNGRPRPTKTVTNATRKETSFASPRPDRPLKNTNKHRTAKLRDAETQTSRPTTPTAAKRPIREESRKVVSESKATFSTGSLPMKDENRNVLSELQKTENTDSEEQKLIQQLVDDIFASS</sequence>